<protein>
    <submittedName>
        <fullName evidence="3">Oxidoreductase</fullName>
    </submittedName>
</protein>
<dbReference type="PANTHER" id="PTHR42949:SF3">
    <property type="entry name" value="ANAEROBIC GLYCEROL-3-PHOSPHATE DEHYDROGENASE SUBUNIT B"/>
    <property type="match status" value="1"/>
</dbReference>
<dbReference type="InterPro" id="IPR036188">
    <property type="entry name" value="FAD/NAD-bd_sf"/>
</dbReference>
<dbReference type="PRINTS" id="PR00368">
    <property type="entry name" value="FADPNR"/>
</dbReference>
<dbReference type="AlphaFoldDB" id="A0A2K1P551"/>
<dbReference type="RefSeq" id="WP_103066111.1">
    <property type="nucleotide sequence ID" value="NZ_AZRL01000003.1"/>
</dbReference>
<feature type="domain" description="FAD/NAD(P)-binding" evidence="2">
    <location>
        <begin position="6"/>
        <end position="301"/>
    </location>
</feature>
<evidence type="ECO:0000313" key="3">
    <source>
        <dbReference type="EMBL" id="PNR97902.1"/>
    </source>
</evidence>
<dbReference type="EMBL" id="AZRL01000003">
    <property type="protein sequence ID" value="PNR97902.1"/>
    <property type="molecule type" value="Genomic_DNA"/>
</dbReference>
<dbReference type="Proteomes" id="UP000236434">
    <property type="component" value="Unassembled WGS sequence"/>
</dbReference>
<evidence type="ECO:0000313" key="4">
    <source>
        <dbReference type="Proteomes" id="UP000236434"/>
    </source>
</evidence>
<proteinExistence type="predicted"/>
<dbReference type="InterPro" id="IPR051691">
    <property type="entry name" value="Metab_Enz_Cyan_OpOx_G3PDH"/>
</dbReference>
<dbReference type="InterPro" id="IPR023753">
    <property type="entry name" value="FAD/NAD-binding_dom"/>
</dbReference>
<dbReference type="GO" id="GO:0016491">
    <property type="term" value="F:oxidoreductase activity"/>
    <property type="evidence" value="ECO:0007669"/>
    <property type="project" value="UniProtKB-KW"/>
</dbReference>
<keyword evidence="1" id="KW-0560">Oxidoreductase</keyword>
<gene>
    <name evidence="3" type="ORF">X929_00480</name>
</gene>
<dbReference type="Pfam" id="PF07992">
    <property type="entry name" value="Pyr_redox_2"/>
    <property type="match status" value="1"/>
</dbReference>
<dbReference type="Gene3D" id="3.50.50.60">
    <property type="entry name" value="FAD/NAD(P)-binding domain"/>
    <property type="match status" value="2"/>
</dbReference>
<accession>A0A2K1P551</accession>
<organism evidence="3 4">
    <name type="scientific">Petrotoga olearia DSM 13574</name>
    <dbReference type="NCBI Taxonomy" id="1122955"/>
    <lineage>
        <taxon>Bacteria</taxon>
        <taxon>Thermotogati</taxon>
        <taxon>Thermotogota</taxon>
        <taxon>Thermotogae</taxon>
        <taxon>Petrotogales</taxon>
        <taxon>Petrotogaceae</taxon>
        <taxon>Petrotoga</taxon>
    </lineage>
</organism>
<evidence type="ECO:0000256" key="1">
    <source>
        <dbReference type="ARBA" id="ARBA00023002"/>
    </source>
</evidence>
<dbReference type="OrthoDB" id="9776839at2"/>
<dbReference type="PANTHER" id="PTHR42949">
    <property type="entry name" value="ANAEROBIC GLYCEROL-3-PHOSPHATE DEHYDROGENASE SUBUNIT B"/>
    <property type="match status" value="1"/>
</dbReference>
<reference evidence="3 4" key="1">
    <citation type="submission" date="2013-12" db="EMBL/GenBank/DDBJ databases">
        <title>Comparative genomics of Petrotoga isolates.</title>
        <authorList>
            <person name="Nesbo C.L."/>
            <person name="Charchuk R."/>
            <person name="Chow K."/>
        </authorList>
    </citation>
    <scope>NUCLEOTIDE SEQUENCE [LARGE SCALE GENOMIC DNA]</scope>
    <source>
        <strain evidence="3 4">DSM 13574</strain>
    </source>
</reference>
<dbReference type="PRINTS" id="PR00411">
    <property type="entry name" value="PNDRDTASEI"/>
</dbReference>
<name>A0A2K1P551_9BACT</name>
<comment type="caution">
    <text evidence="3">The sequence shown here is derived from an EMBL/GenBank/DDBJ whole genome shotgun (WGS) entry which is preliminary data.</text>
</comment>
<evidence type="ECO:0000259" key="2">
    <source>
        <dbReference type="Pfam" id="PF07992"/>
    </source>
</evidence>
<dbReference type="SUPFAM" id="SSF51905">
    <property type="entry name" value="FAD/NAD(P)-binding domain"/>
    <property type="match status" value="2"/>
</dbReference>
<sequence>MKYETDVVVLGGGGGGMAAAKAADKNGANVILIEREEENGGVLNQCIHNGFGIHYYRKDLTGPEFKETLQEELENTNVKILNSAFVLDVSKDKQLTFVNHKGIHEIKTKALVMATGARERHFNSLAVPGDRVSGIFTAGVAQKYINLQNLKPANSALILGSGDIGLIMARRLHLEGIEVKGVVEILPYPGGLERNVQQCLRDYNIPLYLSHTVTRVEGNKRLSKVYVSQVDENRQIIPNTEKIFNVDSLITSVGLIPLTDPVKFVETGPGFITSNTNQTSEDWIFAAGNCTVVFDLVDYVSREGEKAGKYAALYAQNQYFPEQKVKVKKGENINILHPMSIDPNERTKLYLRVSKTFKRAEVTVEPLGIKLVEEEARPSEMIEISIKPFNDKNLKEIEVSAHELG</sequence>